<reference evidence="3" key="1">
    <citation type="submission" date="2019-05" db="EMBL/GenBank/DDBJ databases">
        <title>Candidatus Nanohalobium constans, a novel model system to study the DPANN nano-sized archaea: genomic and physiological characterization of a nanoarchaeon co-cultured with its chitinotrophic host.</title>
        <authorList>
            <person name="La Cono V."/>
            <person name="Arcadi E."/>
            <person name="Crisafi F."/>
            <person name="Denaro R."/>
            <person name="La Spada G."/>
            <person name="Messina E."/>
            <person name="Smedile F."/>
            <person name="Toshchakov S.V."/>
            <person name="Shevchenko M.A."/>
            <person name="Golyshin P.N."/>
            <person name="Golyshina O.V."/>
            <person name="Ferrer M."/>
            <person name="Rohde M."/>
            <person name="Mushegian A."/>
            <person name="Sorokin D.Y."/>
            <person name="Giuliano L."/>
            <person name="Yakimov M.M."/>
        </authorList>
    </citation>
    <scope>NUCLEOTIDE SEQUENCE [LARGE SCALE GENOMIC DNA]</scope>
    <source>
        <strain evidence="3">LC1Nh</strain>
    </source>
</reference>
<dbReference type="RefSeq" id="WP_153549726.1">
    <property type="nucleotide sequence ID" value="NZ_CP040089.1"/>
</dbReference>
<feature type="region of interest" description="Disordered" evidence="1">
    <location>
        <begin position="82"/>
        <end position="105"/>
    </location>
</feature>
<sequence length="129" mass="14438">MVRFGFEDGKETDNDQIKKLLEERGADGFQSTVISTLDAEITVYDESSSYAVSIDGDDYDTFSEAIDDHYDGREAEEVAGVTRDRRPGDPMTDGGTTVYDDETGEDRLYDVPELSEDAQRILDSMTQEE</sequence>
<evidence type="ECO:0000313" key="2">
    <source>
        <dbReference type="EMBL" id="QGA79989.1"/>
    </source>
</evidence>
<dbReference type="GeneID" id="42364461"/>
<accession>A0A5Q0UG75</accession>
<dbReference type="EMBL" id="CP040089">
    <property type="protein sequence ID" value="QGA79989.1"/>
    <property type="molecule type" value="Genomic_DNA"/>
</dbReference>
<dbReference type="Proteomes" id="UP000377803">
    <property type="component" value="Chromosome"/>
</dbReference>
<dbReference type="KEGG" id="ncon:LC1Nh_0081"/>
<gene>
    <name evidence="2" type="ORF">LC1Nh_0081</name>
</gene>
<name>A0A5Q0UG75_9ARCH</name>
<organism evidence="2 3">
    <name type="scientific">Candidatus Nanohalobium constans</name>
    <dbReference type="NCBI Taxonomy" id="2565781"/>
    <lineage>
        <taxon>Archaea</taxon>
        <taxon>Candidatus Nanohalarchaeota</taxon>
        <taxon>Candidatus Nanohalobia</taxon>
        <taxon>Candidatus Nanohalobiales</taxon>
        <taxon>Candidatus Nanohalobiaceae</taxon>
        <taxon>Candidatus Nanohalobium</taxon>
    </lineage>
</organism>
<dbReference type="AlphaFoldDB" id="A0A5Q0UG75"/>
<keyword evidence="3" id="KW-1185">Reference proteome</keyword>
<evidence type="ECO:0000256" key="1">
    <source>
        <dbReference type="SAM" id="MobiDB-lite"/>
    </source>
</evidence>
<protein>
    <submittedName>
        <fullName evidence="2">Uncharacterized protein</fullName>
    </submittedName>
</protein>
<proteinExistence type="predicted"/>
<evidence type="ECO:0000313" key="3">
    <source>
        <dbReference type="Proteomes" id="UP000377803"/>
    </source>
</evidence>